<name>A0A975U299_9PROT</name>
<dbReference type="GO" id="GO:0016020">
    <property type="term" value="C:membrane"/>
    <property type="evidence" value="ECO:0007669"/>
    <property type="project" value="InterPro"/>
</dbReference>
<sequence>MYTLFKNVKIVTKMALLGGAFAIVLMAFGLSTLWAVSSLTASIEAVKDAGHSAERAARMNANMVQIRRRENQVAADPRPEVVAEARRRIAEEVQKFRASYQAVAAVADEQRRAVLERLMPAAEAYLGAVERTLAAAQRGDGVAALAALAQNLPAFEAVDRLTDELDAVASRLVDEMAEEARADAATTHLVTLVFVAATLGLAALLVWLIGLRGLASPLSSAIARLRALMDGDTAAPIQGLDRKDEIGDLARAIETFRDLIVRTREAEARERAEAEAKAARAARIAEAVARFEAEAGTVIEAVASAATEMEATATSLATGVDDTLRQTTAVAAAAEQASANVQTVAAAAEELAASIGEITRQATESTRVAQEASAEAARTNATVEALAASAQKIGEVVRLINDIAGQTNLLALNATIEAARAGEAGKGFAVVASEVKNLAAQTAKATDEIAAQIGSVQLETSRSVEAIRAIGAAIERMSAVAASIAAAVEEQGAATAEIARNVQQAAQGTSVVSSSIGAVQRVADDTGRSTGEMRKAASELSANAERLRREVASFIGTVKAA</sequence>
<dbReference type="SMART" id="SM00283">
    <property type="entry name" value="MA"/>
    <property type="match status" value="1"/>
</dbReference>
<evidence type="ECO:0000256" key="3">
    <source>
        <dbReference type="PROSITE-ProRule" id="PRU00284"/>
    </source>
</evidence>
<protein>
    <submittedName>
        <fullName evidence="7">MCP four helix bundle domain-containing protein</fullName>
    </submittedName>
</protein>
<dbReference type="PANTHER" id="PTHR32089">
    <property type="entry name" value="METHYL-ACCEPTING CHEMOTAXIS PROTEIN MCPB"/>
    <property type="match status" value="1"/>
</dbReference>
<feature type="domain" description="Methyl-accepting transducer" evidence="5">
    <location>
        <begin position="305"/>
        <end position="541"/>
    </location>
</feature>
<reference evidence="7" key="1">
    <citation type="submission" date="2021-06" db="EMBL/GenBank/DDBJ databases">
        <title>Elioraea tepida, sp. nov., a moderately thermophilic aerobic anoxygenic phototrophic bacterium isolated from an alkaline siliceous hot spring mat community in Yellowstone National Park, WY, USA.</title>
        <authorList>
            <person name="Saini M.K."/>
            <person name="Yoshida S."/>
            <person name="Sebastian A."/>
            <person name="Hirose S."/>
            <person name="Hara E."/>
            <person name="Tamaki H."/>
            <person name="Soulier N.T."/>
            <person name="Albert I."/>
            <person name="Hanada S."/>
            <person name="Bryant D.A."/>
            <person name="Tank M."/>
        </authorList>
    </citation>
    <scope>NUCLEOTIDE SEQUENCE</scope>
    <source>
        <strain evidence="7">MS-P2</strain>
    </source>
</reference>
<accession>A0A975U299</accession>
<keyword evidence="4" id="KW-0812">Transmembrane</keyword>
<keyword evidence="4" id="KW-1133">Transmembrane helix</keyword>
<dbReference type="Pfam" id="PF00672">
    <property type="entry name" value="HAMP"/>
    <property type="match status" value="1"/>
</dbReference>
<dbReference type="GO" id="GO:0007165">
    <property type="term" value="P:signal transduction"/>
    <property type="evidence" value="ECO:0007669"/>
    <property type="project" value="UniProtKB-KW"/>
</dbReference>
<evidence type="ECO:0000313" key="8">
    <source>
        <dbReference type="Proteomes" id="UP000694001"/>
    </source>
</evidence>
<dbReference type="AlphaFoldDB" id="A0A975U299"/>
<dbReference type="PROSITE" id="PS50111">
    <property type="entry name" value="CHEMOTAXIS_TRANSDUC_2"/>
    <property type="match status" value="1"/>
</dbReference>
<dbReference type="SMART" id="SM00304">
    <property type="entry name" value="HAMP"/>
    <property type="match status" value="2"/>
</dbReference>
<dbReference type="PROSITE" id="PS50885">
    <property type="entry name" value="HAMP"/>
    <property type="match status" value="1"/>
</dbReference>
<feature type="domain" description="HAMP" evidence="6">
    <location>
        <begin position="212"/>
        <end position="265"/>
    </location>
</feature>
<comment type="similarity">
    <text evidence="2">Belongs to the methyl-accepting chemotaxis (MCP) protein family.</text>
</comment>
<evidence type="ECO:0000259" key="5">
    <source>
        <dbReference type="PROSITE" id="PS50111"/>
    </source>
</evidence>
<dbReference type="PANTHER" id="PTHR32089:SF112">
    <property type="entry name" value="LYSOZYME-LIKE PROTEIN-RELATED"/>
    <property type="match status" value="1"/>
</dbReference>
<keyword evidence="1 3" id="KW-0807">Transducer</keyword>
<evidence type="ECO:0000256" key="4">
    <source>
        <dbReference type="SAM" id="Phobius"/>
    </source>
</evidence>
<evidence type="ECO:0000256" key="2">
    <source>
        <dbReference type="ARBA" id="ARBA00029447"/>
    </source>
</evidence>
<evidence type="ECO:0000259" key="6">
    <source>
        <dbReference type="PROSITE" id="PS50885"/>
    </source>
</evidence>
<dbReference type="Pfam" id="PF12729">
    <property type="entry name" value="4HB_MCP_1"/>
    <property type="match status" value="1"/>
</dbReference>
<dbReference type="EMBL" id="CP076448">
    <property type="protein sequence ID" value="QXM25040.1"/>
    <property type="molecule type" value="Genomic_DNA"/>
</dbReference>
<gene>
    <name evidence="7" type="ORF">KO353_01940</name>
</gene>
<dbReference type="RefSeq" id="WP_218286096.1">
    <property type="nucleotide sequence ID" value="NZ_CP076448.1"/>
</dbReference>
<dbReference type="Proteomes" id="UP000694001">
    <property type="component" value="Chromosome"/>
</dbReference>
<evidence type="ECO:0000256" key="1">
    <source>
        <dbReference type="ARBA" id="ARBA00023224"/>
    </source>
</evidence>
<dbReference type="InterPro" id="IPR004089">
    <property type="entry name" value="MCPsignal_dom"/>
</dbReference>
<dbReference type="KEGG" id="elio:KO353_01940"/>
<dbReference type="InterPro" id="IPR024478">
    <property type="entry name" value="HlyB_4HB_MCP"/>
</dbReference>
<keyword evidence="4" id="KW-0472">Membrane</keyword>
<organism evidence="7 8">
    <name type="scientific">Elioraea tepida</name>
    <dbReference type="NCBI Taxonomy" id="2843330"/>
    <lineage>
        <taxon>Bacteria</taxon>
        <taxon>Pseudomonadati</taxon>
        <taxon>Pseudomonadota</taxon>
        <taxon>Alphaproteobacteria</taxon>
        <taxon>Acetobacterales</taxon>
        <taxon>Elioraeaceae</taxon>
        <taxon>Elioraea</taxon>
    </lineage>
</organism>
<feature type="transmembrane region" description="Helical" evidence="4">
    <location>
        <begin position="189"/>
        <end position="210"/>
    </location>
</feature>
<dbReference type="InterPro" id="IPR003660">
    <property type="entry name" value="HAMP_dom"/>
</dbReference>
<proteinExistence type="inferred from homology"/>
<evidence type="ECO:0000313" key="7">
    <source>
        <dbReference type="EMBL" id="QXM25040.1"/>
    </source>
</evidence>
<dbReference type="Pfam" id="PF00015">
    <property type="entry name" value="MCPsignal"/>
    <property type="match status" value="1"/>
</dbReference>
<keyword evidence="8" id="KW-1185">Reference proteome</keyword>